<dbReference type="CDD" id="cd05014">
    <property type="entry name" value="SIS_Kpsf"/>
    <property type="match status" value="1"/>
</dbReference>
<dbReference type="GO" id="GO:0005975">
    <property type="term" value="P:carbohydrate metabolic process"/>
    <property type="evidence" value="ECO:0007669"/>
    <property type="project" value="InterPro"/>
</dbReference>
<dbReference type="EC" id="5.3.1.13" evidence="10"/>
<dbReference type="GO" id="GO:1901135">
    <property type="term" value="P:carbohydrate derivative metabolic process"/>
    <property type="evidence" value="ECO:0007669"/>
    <property type="project" value="InterPro"/>
</dbReference>
<gene>
    <name evidence="10" type="ordered locus">Deba_3124</name>
</gene>
<feature type="site" description="Catalytically relevant" evidence="6">
    <location>
        <position position="56"/>
    </location>
</feature>
<dbReference type="Pfam" id="PF01380">
    <property type="entry name" value="SIS"/>
    <property type="match status" value="1"/>
</dbReference>
<dbReference type="CDD" id="cd04604">
    <property type="entry name" value="CBS_pair_SIS_assoc"/>
    <property type="match status" value="1"/>
</dbReference>
<proteinExistence type="inferred from homology"/>
<dbReference type="PROSITE" id="PS51464">
    <property type="entry name" value="SIS"/>
    <property type="match status" value="1"/>
</dbReference>
<dbReference type="GO" id="GO:0097367">
    <property type="term" value="F:carbohydrate derivative binding"/>
    <property type="evidence" value="ECO:0007669"/>
    <property type="project" value="InterPro"/>
</dbReference>
<keyword evidence="5" id="KW-0862">Zinc</keyword>
<dbReference type="Gene3D" id="3.10.580.10">
    <property type="entry name" value="CBS-domain"/>
    <property type="match status" value="1"/>
</dbReference>
<evidence type="ECO:0000313" key="11">
    <source>
        <dbReference type="Proteomes" id="UP000009047"/>
    </source>
</evidence>
<sequence>MDQDARQKIVERGRQVLAVEIQGLQRVGQRLDDGFAQAVELILASKGKIVATGIGKSGIIARKIVATLNSTGANAIFLHPVEALHGDLGTVCPGDVVLALSNSGQTDELVNLTPQLRGHGAKIVALTGGMGSALARAADAVIDTGVEREACPFNLAPTASTTACMAVGDALAVVLMEIRAFKPEDFRRHHPGGNLGQRLALAVSEVMIPADKTPLAAPDDPVQKAVAVMDAGDLGSVLITSGGRPGTELLGLFTDGDLRRAMVAGRDLSVGPIERFMTRRPLVIGPTTMAADALHLMEERLITVLPVVDQGRLLGIVHLHDVLGRGSVSFRAITCPAQ</sequence>
<dbReference type="PANTHER" id="PTHR42745:SF1">
    <property type="entry name" value="ARABINOSE 5-PHOSPHATE ISOMERASE KDSD"/>
    <property type="match status" value="1"/>
</dbReference>
<evidence type="ECO:0000256" key="4">
    <source>
        <dbReference type="PIRNR" id="PIRNR004692"/>
    </source>
</evidence>
<accession>E1QLP2</accession>
<comment type="similarity">
    <text evidence="1 4">Belongs to the SIS family. GutQ/KpsF subfamily.</text>
</comment>
<feature type="site" description="Catalytically relevant" evidence="6">
    <location>
        <position position="190"/>
    </location>
</feature>
<feature type="binding site" evidence="5">
    <location>
        <position position="79"/>
    </location>
    <ligand>
        <name>Zn(2+)</name>
        <dbReference type="ChEBI" id="CHEBI:29105"/>
    </ligand>
</feature>
<dbReference type="KEGG" id="dbr:Deba_3124"/>
<evidence type="ECO:0000256" key="6">
    <source>
        <dbReference type="PIRSR" id="PIRSR004692-3"/>
    </source>
</evidence>
<dbReference type="InterPro" id="IPR001347">
    <property type="entry name" value="SIS_dom"/>
</dbReference>
<dbReference type="PROSITE" id="PS51371">
    <property type="entry name" value="CBS"/>
    <property type="match status" value="2"/>
</dbReference>
<name>E1QLP2_DESB2</name>
<dbReference type="FunFam" id="3.40.50.10490:FF:000011">
    <property type="entry name" value="Arabinose 5-phosphate isomerase"/>
    <property type="match status" value="1"/>
</dbReference>
<dbReference type="InterPro" id="IPR000644">
    <property type="entry name" value="CBS_dom"/>
</dbReference>
<evidence type="ECO:0000313" key="10">
    <source>
        <dbReference type="EMBL" id="ADK86477.1"/>
    </source>
</evidence>
<reference evidence="10 11" key="1">
    <citation type="journal article" date="2010" name="Stand. Genomic Sci.">
        <title>Complete genome sequence of Desulfarculus baarsii type strain (2st14).</title>
        <authorList>
            <person name="Sun H."/>
            <person name="Spring S."/>
            <person name="Lapidus A."/>
            <person name="Davenport K."/>
            <person name="Del Rio T.G."/>
            <person name="Tice H."/>
            <person name="Nolan M."/>
            <person name="Copeland A."/>
            <person name="Cheng J.F."/>
            <person name="Lucas S."/>
            <person name="Tapia R."/>
            <person name="Goodwin L."/>
            <person name="Pitluck S."/>
            <person name="Ivanova N."/>
            <person name="Pagani I."/>
            <person name="Mavromatis K."/>
            <person name="Ovchinnikova G."/>
            <person name="Pati A."/>
            <person name="Chen A."/>
            <person name="Palaniappan K."/>
            <person name="Hauser L."/>
            <person name="Chang Y.J."/>
            <person name="Jeffries C.D."/>
            <person name="Detter J.C."/>
            <person name="Han C."/>
            <person name="Rohde M."/>
            <person name="Brambilla E."/>
            <person name="Goker M."/>
            <person name="Woyke T."/>
            <person name="Bristow J."/>
            <person name="Eisen J.A."/>
            <person name="Markowitz V."/>
            <person name="Hugenholtz P."/>
            <person name="Kyrpides N.C."/>
            <person name="Klenk H.P."/>
            <person name="Land M."/>
        </authorList>
    </citation>
    <scope>NUCLEOTIDE SEQUENCE [LARGE SCALE GENOMIC DNA]</scope>
    <source>
        <strain evidence="11">ATCC 33931 / DSM 2075 / LMG 7858 / VKM B-1802 / 2st14</strain>
    </source>
</reference>
<keyword evidence="2" id="KW-0677">Repeat</keyword>
<dbReference type="HOGENOM" id="CLU_040681_13_1_7"/>
<dbReference type="eggNOG" id="COG0517">
    <property type="taxonomic scope" value="Bacteria"/>
</dbReference>
<dbReference type="SUPFAM" id="SSF53697">
    <property type="entry name" value="SIS domain"/>
    <property type="match status" value="1"/>
</dbReference>
<feature type="domain" description="SIS" evidence="9">
    <location>
        <begin position="38"/>
        <end position="181"/>
    </location>
</feature>
<evidence type="ECO:0000256" key="3">
    <source>
        <dbReference type="ARBA" id="ARBA00023122"/>
    </source>
</evidence>
<keyword evidence="10" id="KW-0413">Isomerase</keyword>
<dbReference type="SMART" id="SM00116">
    <property type="entry name" value="CBS"/>
    <property type="match status" value="2"/>
</dbReference>
<organism evidence="10 11">
    <name type="scientific">Desulfarculus baarsii (strain ATCC 33931 / DSM 2075 / LMG 7858 / VKM B-1802 / 2st14)</name>
    <dbReference type="NCBI Taxonomy" id="644282"/>
    <lineage>
        <taxon>Bacteria</taxon>
        <taxon>Pseudomonadati</taxon>
        <taxon>Thermodesulfobacteriota</taxon>
        <taxon>Desulfarculia</taxon>
        <taxon>Desulfarculales</taxon>
        <taxon>Desulfarculaceae</taxon>
        <taxon>Desulfarculus</taxon>
    </lineage>
</organism>
<evidence type="ECO:0000256" key="7">
    <source>
        <dbReference type="PROSITE-ProRule" id="PRU00703"/>
    </source>
</evidence>
<dbReference type="PIRSF" id="PIRSF004692">
    <property type="entry name" value="KdsD_KpsF"/>
    <property type="match status" value="1"/>
</dbReference>
<dbReference type="eggNOG" id="COG0794">
    <property type="taxonomic scope" value="Bacteria"/>
</dbReference>
<dbReference type="RefSeq" id="WP_013259913.1">
    <property type="nucleotide sequence ID" value="NC_014365.1"/>
</dbReference>
<feature type="site" description="Catalytically relevant" evidence="6">
    <location>
        <position position="108"/>
    </location>
</feature>
<feature type="domain" description="CBS" evidence="8">
    <location>
        <begin position="207"/>
        <end position="268"/>
    </location>
</feature>
<keyword evidence="11" id="KW-1185">Reference proteome</keyword>
<evidence type="ECO:0000256" key="2">
    <source>
        <dbReference type="ARBA" id="ARBA00022737"/>
    </source>
</evidence>
<dbReference type="STRING" id="644282.Deba_3124"/>
<keyword evidence="3 7" id="KW-0129">CBS domain</keyword>
<feature type="domain" description="CBS" evidence="8">
    <location>
        <begin position="277"/>
        <end position="333"/>
    </location>
</feature>
<dbReference type="InterPro" id="IPR046342">
    <property type="entry name" value="CBS_dom_sf"/>
</dbReference>
<evidence type="ECO:0000256" key="1">
    <source>
        <dbReference type="ARBA" id="ARBA00008165"/>
    </source>
</evidence>
<dbReference type="InterPro" id="IPR046348">
    <property type="entry name" value="SIS_dom_sf"/>
</dbReference>
<feature type="site" description="Catalytically relevant" evidence="6">
    <location>
        <position position="149"/>
    </location>
</feature>
<keyword evidence="5" id="KW-0479">Metal-binding</keyword>
<dbReference type="InterPro" id="IPR035474">
    <property type="entry name" value="SIS_Kpsf"/>
</dbReference>
<protein>
    <submittedName>
        <fullName evidence="10">KpsF/GutQ family protein</fullName>
        <ecNumber evidence="10">5.3.1.13</ecNumber>
    </submittedName>
</protein>
<dbReference type="EMBL" id="CP002085">
    <property type="protein sequence ID" value="ADK86477.1"/>
    <property type="molecule type" value="Genomic_DNA"/>
</dbReference>
<dbReference type="Gene3D" id="3.40.50.10490">
    <property type="entry name" value="Glucose-6-phosphate isomerase like protein, domain 1"/>
    <property type="match status" value="1"/>
</dbReference>
<dbReference type="GO" id="GO:0046872">
    <property type="term" value="F:metal ion binding"/>
    <property type="evidence" value="ECO:0007669"/>
    <property type="project" value="UniProtKB-KW"/>
</dbReference>
<dbReference type="NCBIfam" id="TIGR00393">
    <property type="entry name" value="kpsF"/>
    <property type="match status" value="1"/>
</dbReference>
<dbReference type="AlphaFoldDB" id="E1QLP2"/>
<evidence type="ECO:0000259" key="8">
    <source>
        <dbReference type="PROSITE" id="PS51371"/>
    </source>
</evidence>
<evidence type="ECO:0000256" key="5">
    <source>
        <dbReference type="PIRSR" id="PIRSR004692-2"/>
    </source>
</evidence>
<evidence type="ECO:0000259" key="9">
    <source>
        <dbReference type="PROSITE" id="PS51464"/>
    </source>
</evidence>
<dbReference type="GO" id="GO:0019146">
    <property type="term" value="F:arabinose-5-phosphate isomerase activity"/>
    <property type="evidence" value="ECO:0007669"/>
    <property type="project" value="UniProtKB-EC"/>
</dbReference>
<dbReference type="Proteomes" id="UP000009047">
    <property type="component" value="Chromosome"/>
</dbReference>
<dbReference type="OrthoDB" id="9762536at2"/>
<dbReference type="PANTHER" id="PTHR42745">
    <property type="match status" value="1"/>
</dbReference>
<dbReference type="InterPro" id="IPR004800">
    <property type="entry name" value="KdsD/KpsF-type"/>
</dbReference>
<dbReference type="InterPro" id="IPR050986">
    <property type="entry name" value="GutQ/KpsF_isomerases"/>
</dbReference>
<dbReference type="Pfam" id="PF00571">
    <property type="entry name" value="CBS"/>
    <property type="match status" value="2"/>
</dbReference>